<dbReference type="EMBL" id="GG738866">
    <property type="protein sequence ID" value="EFC44785.1"/>
    <property type="molecule type" value="Genomic_DNA"/>
</dbReference>
<dbReference type="Pfam" id="PF15901">
    <property type="entry name" value="Sortilin_C"/>
    <property type="match status" value="1"/>
</dbReference>
<evidence type="ECO:0000256" key="2">
    <source>
        <dbReference type="ARBA" id="ARBA00023180"/>
    </source>
</evidence>
<evidence type="ECO:0000313" key="6">
    <source>
        <dbReference type="EMBL" id="EFC44785.1"/>
    </source>
</evidence>
<dbReference type="Gene3D" id="2.10.70.80">
    <property type="match status" value="1"/>
</dbReference>
<keyword evidence="1" id="KW-0677">Repeat</keyword>
<feature type="compositionally biased region" description="Polar residues" evidence="3">
    <location>
        <begin position="745"/>
        <end position="754"/>
    </location>
</feature>
<dbReference type="InParanoid" id="D2VEE4"/>
<dbReference type="Proteomes" id="UP000006671">
    <property type="component" value="Unassembled WGS sequence"/>
</dbReference>
<sequence>MQFINRRTVYVHTDKYVYLSADKGVHFQNFNQKARNCQEAKCIQTIARHPFDDNVFILISNLKKLFYICTDLNSANEFDIDRINCVERPFPNDNSDAKQAPIVTKVVFHPKIHNTLLVLMSNNRLYLSETLASNFYFLKSGVKQISFANSESKLYSDTLLLGIKESDGISYFFNMDSRSRNDEDDNEIIRHAREFMMYGPFLFVATIEEATEKYQKEKYMAKLFVGTDNGRSFNRVSISQSTQNHIIEKSFIILDGSEGAVLINVQQEQSSATSSSSTSSKYGKVFISDARGVRYKQTLWDNRRDGNHADFTKVKSLEGVYLANQVQTYDMNTMELYECNNCNGYEDCTRKCKTKTLITFDKSVWRYITPPKYGANKELINCPSGNCKLHLHGFSAGTNPNYPRLHSHKDAVGIIFANGNVGEYLWEGGTINTYMSRDGGLSWTEVAKGSHVYEILDHGGIMMIAENNRPTDTLRYSLDEANTWVTTNFTEHLRTYRINKMYANEKFDQLARYALIHGSADTSGDIVIRVDFSKVHQRECTGINNPYDQNSDYEYFKPHNYNSKCLLGRVVEYTRRKRTSMCFNPSLTEGKPVKITNCECTYADYECDYGYEKKRIDDVKFSCVAINAKLEEESKAPSLSSCQTENYYNESRGYARIPGNTCNGGLSSQLDPIKRDCPKSMSNWAVFIIVLFFVMVLTFGALLFYKQSGFLQQLFNPNKMRYRYNQLINDMNTPDTAFGRDIERNQPSSFQDNRIQSDDEDDEDFGLDVIEEEEEAPEEMHPGSFGSSKH</sequence>
<proteinExistence type="predicted"/>
<keyword evidence="7" id="KW-1185">Reference proteome</keyword>
<accession>D2VEE4</accession>
<evidence type="ECO:0000313" key="7">
    <source>
        <dbReference type="Proteomes" id="UP000006671"/>
    </source>
</evidence>
<dbReference type="SMART" id="SM00602">
    <property type="entry name" value="VPS10"/>
    <property type="match status" value="1"/>
</dbReference>
<dbReference type="CDD" id="cd15482">
    <property type="entry name" value="Sialidase_non-viral"/>
    <property type="match status" value="1"/>
</dbReference>
<gene>
    <name evidence="6" type="ORF">NAEGRDRAFT_79647</name>
</gene>
<dbReference type="AlphaFoldDB" id="D2VEE4"/>
<dbReference type="GeneID" id="8848923"/>
<dbReference type="eggNOG" id="KOG3511">
    <property type="taxonomic scope" value="Eukaryota"/>
</dbReference>
<dbReference type="VEuPathDB" id="AmoebaDB:NAEGRDRAFT_79647"/>
<dbReference type="PANTHER" id="PTHR12106">
    <property type="entry name" value="SORTILIN RELATED"/>
    <property type="match status" value="1"/>
</dbReference>
<feature type="compositionally biased region" description="Acidic residues" evidence="3">
    <location>
        <begin position="758"/>
        <end position="777"/>
    </location>
</feature>
<dbReference type="InterPro" id="IPR050310">
    <property type="entry name" value="VPS10-sortilin"/>
</dbReference>
<dbReference type="Gene3D" id="3.30.60.270">
    <property type="match status" value="1"/>
</dbReference>
<feature type="transmembrane region" description="Helical" evidence="4">
    <location>
        <begin position="684"/>
        <end position="705"/>
    </location>
</feature>
<dbReference type="GO" id="GO:0005794">
    <property type="term" value="C:Golgi apparatus"/>
    <property type="evidence" value="ECO:0007669"/>
    <property type="project" value="TreeGrafter"/>
</dbReference>
<dbReference type="OrthoDB" id="443634at2759"/>
<reference evidence="6 7" key="1">
    <citation type="journal article" date="2010" name="Cell">
        <title>The genome of Naegleria gruberi illuminates early eukaryotic versatility.</title>
        <authorList>
            <person name="Fritz-Laylin L.K."/>
            <person name="Prochnik S.E."/>
            <person name="Ginger M.L."/>
            <person name="Dacks J.B."/>
            <person name="Carpenter M.L."/>
            <person name="Field M.C."/>
            <person name="Kuo A."/>
            <person name="Paredez A."/>
            <person name="Chapman J."/>
            <person name="Pham J."/>
            <person name="Shu S."/>
            <person name="Neupane R."/>
            <person name="Cipriano M."/>
            <person name="Mancuso J."/>
            <person name="Tu H."/>
            <person name="Salamov A."/>
            <person name="Lindquist E."/>
            <person name="Shapiro H."/>
            <person name="Lucas S."/>
            <person name="Grigoriev I.V."/>
            <person name="Cande W.Z."/>
            <person name="Fulton C."/>
            <person name="Rokhsar D.S."/>
            <person name="Dawson S.C."/>
        </authorList>
    </citation>
    <scope>NUCLEOTIDE SEQUENCE [LARGE SCALE GENOMIC DNA]</scope>
    <source>
        <strain evidence="6 7">NEG-M</strain>
    </source>
</reference>
<dbReference type="RefSeq" id="XP_002677529.1">
    <property type="nucleotide sequence ID" value="XM_002677483.1"/>
</dbReference>
<dbReference type="SUPFAM" id="SSF110296">
    <property type="entry name" value="Oligoxyloglucan reducing end-specific cellobiohydrolase"/>
    <property type="match status" value="1"/>
</dbReference>
<name>D2VEE4_NAEGR</name>
<dbReference type="InterPro" id="IPR031777">
    <property type="entry name" value="Sortilin_C"/>
</dbReference>
<keyword evidence="4" id="KW-1133">Transmembrane helix</keyword>
<keyword evidence="4" id="KW-0472">Membrane</keyword>
<feature type="region of interest" description="Disordered" evidence="3">
    <location>
        <begin position="735"/>
        <end position="790"/>
    </location>
</feature>
<evidence type="ECO:0000256" key="4">
    <source>
        <dbReference type="SAM" id="Phobius"/>
    </source>
</evidence>
<dbReference type="PANTHER" id="PTHR12106:SF27">
    <property type="entry name" value="SORTILIN-RELATED RECEPTOR"/>
    <property type="match status" value="1"/>
</dbReference>
<dbReference type="STRING" id="5762.D2VEE4"/>
<dbReference type="Pfam" id="PF15902">
    <property type="entry name" value="Sortilin-Vps10"/>
    <property type="match status" value="1"/>
</dbReference>
<evidence type="ECO:0000256" key="3">
    <source>
        <dbReference type="SAM" id="MobiDB-lite"/>
    </source>
</evidence>
<dbReference type="KEGG" id="ngr:NAEGRDRAFT_79647"/>
<evidence type="ECO:0000256" key="1">
    <source>
        <dbReference type="ARBA" id="ARBA00022737"/>
    </source>
</evidence>
<feature type="domain" description="VPS10" evidence="5">
    <location>
        <begin position="6"/>
        <end position="682"/>
    </location>
</feature>
<organism evidence="7">
    <name type="scientific">Naegleria gruberi</name>
    <name type="common">Amoeba</name>
    <dbReference type="NCBI Taxonomy" id="5762"/>
    <lineage>
        <taxon>Eukaryota</taxon>
        <taxon>Discoba</taxon>
        <taxon>Heterolobosea</taxon>
        <taxon>Tetramitia</taxon>
        <taxon>Eutetramitia</taxon>
        <taxon>Vahlkampfiidae</taxon>
        <taxon>Naegleria</taxon>
    </lineage>
</organism>
<keyword evidence="2" id="KW-0325">Glycoprotein</keyword>
<evidence type="ECO:0000259" key="5">
    <source>
        <dbReference type="SMART" id="SM00602"/>
    </source>
</evidence>
<dbReference type="OMA" id="PAECDGY"/>
<protein>
    <submittedName>
        <fullName evidence="6">VPS10 domain-containing protein</fullName>
    </submittedName>
</protein>
<dbReference type="GO" id="GO:0006892">
    <property type="term" value="P:post-Golgi vesicle-mediated transport"/>
    <property type="evidence" value="ECO:0007669"/>
    <property type="project" value="TreeGrafter"/>
</dbReference>
<keyword evidence="4" id="KW-0812">Transmembrane</keyword>
<dbReference type="InterPro" id="IPR031778">
    <property type="entry name" value="Sortilin_N"/>
</dbReference>
<dbReference type="InterPro" id="IPR006581">
    <property type="entry name" value="VPS10"/>
</dbReference>
<dbReference type="GO" id="GO:0016020">
    <property type="term" value="C:membrane"/>
    <property type="evidence" value="ECO:0007669"/>
    <property type="project" value="InterPro"/>
</dbReference>